<protein>
    <submittedName>
        <fullName evidence="2">Uncharacterized protein</fullName>
    </submittedName>
</protein>
<dbReference type="Proteomes" id="UP000183257">
    <property type="component" value="Unassembled WGS sequence"/>
</dbReference>
<proteinExistence type="predicted"/>
<keyword evidence="1" id="KW-1133">Transmembrane helix</keyword>
<sequence>MAPLKFEEHLKDKLQGREINPSKNAWSKIAAGLDNEPKKNKNKKPVYYAIAACIIGLLIASVWFFNAPNSLDMQPQVVDGDKVDVNKEASSTLKKDSFKNNVETNTVVVATEKVEESKKKDMLKEEAKDILDANLQNSNEDVAITDQETKILQVKTTTPEEAILDKKLNVVMEKLALLKENNIAVTNAEVDSLLRKAQQEIVVEKAMQEGMSVDAMALLLEAESELDKSFRNKIFDNLKERYLKLKTAVAARTN</sequence>
<keyword evidence="1" id="KW-0812">Transmembrane</keyword>
<dbReference type="AlphaFoldDB" id="A0A1K1P8P6"/>
<name>A0A1K1P8P6_9FLAO</name>
<evidence type="ECO:0000256" key="1">
    <source>
        <dbReference type="SAM" id="Phobius"/>
    </source>
</evidence>
<reference evidence="3" key="1">
    <citation type="submission" date="2016-11" db="EMBL/GenBank/DDBJ databases">
        <authorList>
            <person name="Varghese N."/>
            <person name="Submissions S."/>
        </authorList>
    </citation>
    <scope>NUCLEOTIDE SEQUENCE [LARGE SCALE GENOMIC DNA]</scope>
    <source>
        <strain evidence="3">DSM 24786</strain>
    </source>
</reference>
<dbReference type="RefSeq" id="WP_072303341.1">
    <property type="nucleotide sequence ID" value="NZ_FPIY01000002.1"/>
</dbReference>
<gene>
    <name evidence="2" type="ORF">SAMN05660313_01689</name>
</gene>
<feature type="transmembrane region" description="Helical" evidence="1">
    <location>
        <begin position="46"/>
        <end position="65"/>
    </location>
</feature>
<dbReference type="OrthoDB" id="1247025at2"/>
<evidence type="ECO:0000313" key="3">
    <source>
        <dbReference type="Proteomes" id="UP000183257"/>
    </source>
</evidence>
<accession>A0A1K1P8P6</accession>
<organism evidence="2 3">
    <name type="scientific">Cellulophaga fucicola</name>
    <dbReference type="NCBI Taxonomy" id="76595"/>
    <lineage>
        <taxon>Bacteria</taxon>
        <taxon>Pseudomonadati</taxon>
        <taxon>Bacteroidota</taxon>
        <taxon>Flavobacteriia</taxon>
        <taxon>Flavobacteriales</taxon>
        <taxon>Flavobacteriaceae</taxon>
        <taxon>Cellulophaga</taxon>
    </lineage>
</organism>
<dbReference type="STRING" id="76595.SAMN05660313_01689"/>
<evidence type="ECO:0000313" key="2">
    <source>
        <dbReference type="EMBL" id="SFW43956.1"/>
    </source>
</evidence>
<keyword evidence="3" id="KW-1185">Reference proteome</keyword>
<dbReference type="EMBL" id="FPIY01000002">
    <property type="protein sequence ID" value="SFW43956.1"/>
    <property type="molecule type" value="Genomic_DNA"/>
</dbReference>
<keyword evidence="1" id="KW-0472">Membrane</keyword>